<protein>
    <submittedName>
        <fullName evidence="1">Uncharacterized protein</fullName>
    </submittedName>
</protein>
<dbReference type="Pfam" id="PF14236">
    <property type="entry name" value="DruA"/>
    <property type="match status" value="1"/>
</dbReference>
<proteinExistence type="predicted"/>
<evidence type="ECO:0000313" key="1">
    <source>
        <dbReference type="EMBL" id="GAG97981.1"/>
    </source>
</evidence>
<dbReference type="InterPro" id="IPR025639">
    <property type="entry name" value="DruA"/>
</dbReference>
<comment type="caution">
    <text evidence="1">The sequence shown here is derived from an EMBL/GenBank/DDBJ whole genome shotgun (WGS) entry which is preliminary data.</text>
</comment>
<dbReference type="EMBL" id="BART01022564">
    <property type="protein sequence ID" value="GAG97981.1"/>
    <property type="molecule type" value="Genomic_DNA"/>
</dbReference>
<feature type="non-terminal residue" evidence="1">
    <location>
        <position position="1"/>
    </location>
</feature>
<reference evidence="1" key="1">
    <citation type="journal article" date="2014" name="Front. Microbiol.">
        <title>High frequency of phylogenetically diverse reductive dehalogenase-homologous genes in deep subseafloor sedimentary metagenomes.</title>
        <authorList>
            <person name="Kawai M."/>
            <person name="Futagami T."/>
            <person name="Toyoda A."/>
            <person name="Takaki Y."/>
            <person name="Nishi S."/>
            <person name="Hori S."/>
            <person name="Arai W."/>
            <person name="Tsubouchi T."/>
            <person name="Morono Y."/>
            <person name="Uchiyama I."/>
            <person name="Ito T."/>
            <person name="Fujiyama A."/>
            <person name="Inagaki F."/>
            <person name="Takami H."/>
        </authorList>
    </citation>
    <scope>NUCLEOTIDE SEQUENCE</scope>
    <source>
        <strain evidence="1">Expedition CK06-06</strain>
    </source>
</reference>
<accession>X1DNJ6</accession>
<gene>
    <name evidence="1" type="ORF">S01H4_41284</name>
</gene>
<sequence length="106" mass="11963">NNMRFLILPEVTVPHLASHLLAKISRRVSADWQDKYGHPIALLETYVQNNQFQGTCYKAANWVKVGETTGFTRNHRAGKPKAPIKSVWLYLLGSLYHTLSSKGLQA</sequence>
<organism evidence="1">
    <name type="scientific">marine sediment metagenome</name>
    <dbReference type="NCBI Taxonomy" id="412755"/>
    <lineage>
        <taxon>unclassified sequences</taxon>
        <taxon>metagenomes</taxon>
        <taxon>ecological metagenomes</taxon>
    </lineage>
</organism>
<name>X1DNJ6_9ZZZZ</name>
<dbReference type="AlphaFoldDB" id="X1DNJ6"/>